<feature type="compositionally biased region" description="Polar residues" evidence="1">
    <location>
        <begin position="38"/>
        <end position="47"/>
    </location>
</feature>
<proteinExistence type="predicted"/>
<accession>A0A131YBP3</accession>
<feature type="region of interest" description="Disordered" evidence="1">
    <location>
        <begin position="12"/>
        <end position="52"/>
    </location>
</feature>
<organism evidence="2">
    <name type="scientific">Rhipicephalus appendiculatus</name>
    <name type="common">Brown ear tick</name>
    <dbReference type="NCBI Taxonomy" id="34631"/>
    <lineage>
        <taxon>Eukaryota</taxon>
        <taxon>Metazoa</taxon>
        <taxon>Ecdysozoa</taxon>
        <taxon>Arthropoda</taxon>
        <taxon>Chelicerata</taxon>
        <taxon>Arachnida</taxon>
        <taxon>Acari</taxon>
        <taxon>Parasitiformes</taxon>
        <taxon>Ixodida</taxon>
        <taxon>Ixodoidea</taxon>
        <taxon>Ixodidae</taxon>
        <taxon>Rhipicephalinae</taxon>
        <taxon>Rhipicephalus</taxon>
        <taxon>Rhipicephalus</taxon>
    </lineage>
</organism>
<reference evidence="2" key="1">
    <citation type="journal article" date="2016" name="Ticks Tick Borne Dis.">
        <title>De novo assembly and annotation of the salivary gland transcriptome of Rhipicephalus appendiculatus male and female ticks during blood feeding.</title>
        <authorList>
            <person name="de Castro M.H."/>
            <person name="de Klerk D."/>
            <person name="Pienaar R."/>
            <person name="Latif A.A."/>
            <person name="Rees D.J."/>
            <person name="Mans B.J."/>
        </authorList>
    </citation>
    <scope>NUCLEOTIDE SEQUENCE</scope>
    <source>
        <tissue evidence="2">Salivary glands</tissue>
    </source>
</reference>
<feature type="compositionally biased region" description="Polar residues" evidence="1">
    <location>
        <begin position="19"/>
        <end position="31"/>
    </location>
</feature>
<evidence type="ECO:0000313" key="2">
    <source>
        <dbReference type="EMBL" id="JAP76744.1"/>
    </source>
</evidence>
<evidence type="ECO:0000256" key="1">
    <source>
        <dbReference type="SAM" id="MobiDB-lite"/>
    </source>
</evidence>
<dbReference type="EMBL" id="GEDV01011813">
    <property type="protein sequence ID" value="JAP76744.1"/>
    <property type="molecule type" value="Transcribed_RNA"/>
</dbReference>
<dbReference type="AlphaFoldDB" id="A0A131YBP3"/>
<protein>
    <submittedName>
        <fullName evidence="2">Uncharacterized protein</fullName>
    </submittedName>
</protein>
<name>A0A131YBP3_RHIAP</name>
<sequence length="97" mass="11305">MNNKCIAFKHTTMKKRSQNEQSQKINPLHSSYNKEKNGTLSPTNQENNEADHTHIHAQSDTFLFQYCTKSLHVRLHCEVICWPAWKVNVHCISCITH</sequence>